<comment type="caution">
    <text evidence="2">The sequence shown here is derived from an EMBL/GenBank/DDBJ whole genome shotgun (WGS) entry which is preliminary data.</text>
</comment>
<accession>A0A8T4C6L0</accession>
<sequence length="271" mass="29747">MDRNAVLFTIGIILASLGIIYWIAQWDLPLVNTPNTSQPVWVLMQPQKCAEIPWRKDWSLQHGKNYADFPLESELSVLQTYYSTKGITILDATFTYQSTNETCTACGCPEPFVFALYVNPTDAARLSVSGFTILDNTNPYIFTGPLFRQSISQPVSSVLTTDCEKLFSTNTGLDALLGNKKESCYVQAAISARDARVCENISTTQVRNTCISEVAVSRRDAELCEIIPEKNSSAYASCISGVAGIAQNATLCTRISDAPAKQWCELGAKPK</sequence>
<keyword evidence="1" id="KW-0812">Transmembrane</keyword>
<keyword evidence="1" id="KW-1133">Transmembrane helix</keyword>
<name>A0A8T4C6L0_9ARCH</name>
<evidence type="ECO:0000313" key="3">
    <source>
        <dbReference type="Proteomes" id="UP000774699"/>
    </source>
</evidence>
<dbReference type="Proteomes" id="UP000774699">
    <property type="component" value="Unassembled WGS sequence"/>
</dbReference>
<proteinExistence type="predicted"/>
<dbReference type="EMBL" id="VGJJ01000010">
    <property type="protein sequence ID" value="MBM3282113.1"/>
    <property type="molecule type" value="Genomic_DNA"/>
</dbReference>
<evidence type="ECO:0000313" key="2">
    <source>
        <dbReference type="EMBL" id="MBM3282113.1"/>
    </source>
</evidence>
<evidence type="ECO:0000256" key="1">
    <source>
        <dbReference type="SAM" id="Phobius"/>
    </source>
</evidence>
<keyword evidence="1" id="KW-0472">Membrane</keyword>
<reference evidence="2" key="1">
    <citation type="submission" date="2019-03" db="EMBL/GenBank/DDBJ databases">
        <title>Lake Tanganyika Metagenome-Assembled Genomes (MAGs).</title>
        <authorList>
            <person name="Tran P."/>
        </authorList>
    </citation>
    <scope>NUCLEOTIDE SEQUENCE</scope>
    <source>
        <strain evidence="2">M_DeepCast_50m_m2_156</strain>
    </source>
</reference>
<gene>
    <name evidence="2" type="ORF">FJY86_02105</name>
</gene>
<protein>
    <submittedName>
        <fullName evidence="2">Uncharacterized protein</fullName>
    </submittedName>
</protein>
<dbReference type="AlphaFoldDB" id="A0A8T4C6L0"/>
<feature type="transmembrane region" description="Helical" evidence="1">
    <location>
        <begin position="5"/>
        <end position="24"/>
    </location>
</feature>
<organism evidence="2 3">
    <name type="scientific">Candidatus Iainarchaeum sp</name>
    <dbReference type="NCBI Taxonomy" id="3101447"/>
    <lineage>
        <taxon>Archaea</taxon>
        <taxon>Candidatus Iainarchaeota</taxon>
        <taxon>Candidatus Iainarchaeia</taxon>
        <taxon>Candidatus Iainarchaeales</taxon>
        <taxon>Candidatus Iainarchaeaceae</taxon>
        <taxon>Candidatus Iainarchaeum</taxon>
    </lineage>
</organism>